<organism evidence="3">
    <name type="scientific">Echinostoma caproni</name>
    <dbReference type="NCBI Taxonomy" id="27848"/>
    <lineage>
        <taxon>Eukaryota</taxon>
        <taxon>Metazoa</taxon>
        <taxon>Spiralia</taxon>
        <taxon>Lophotrochozoa</taxon>
        <taxon>Platyhelminthes</taxon>
        <taxon>Trematoda</taxon>
        <taxon>Digenea</taxon>
        <taxon>Plagiorchiida</taxon>
        <taxon>Echinostomata</taxon>
        <taxon>Echinostomatoidea</taxon>
        <taxon>Echinostomatidae</taxon>
        <taxon>Echinostoma</taxon>
    </lineage>
</organism>
<evidence type="ECO:0000313" key="3">
    <source>
        <dbReference type="WBParaSite" id="ECPE_0001255001-mRNA-1"/>
    </source>
</evidence>
<dbReference type="AlphaFoldDB" id="A0A183AZX9"/>
<reference evidence="3" key="1">
    <citation type="submission" date="2016-06" db="UniProtKB">
        <authorList>
            <consortium name="WormBaseParasite"/>
        </authorList>
    </citation>
    <scope>IDENTIFICATION</scope>
</reference>
<proteinExistence type="predicted"/>
<evidence type="ECO:0000313" key="2">
    <source>
        <dbReference type="Proteomes" id="UP000272942"/>
    </source>
</evidence>
<dbReference type="EMBL" id="UZAN01053005">
    <property type="protein sequence ID" value="VDP89785.1"/>
    <property type="molecule type" value="Genomic_DNA"/>
</dbReference>
<keyword evidence="2" id="KW-1185">Reference proteome</keyword>
<evidence type="ECO:0000313" key="1">
    <source>
        <dbReference type="EMBL" id="VDP89785.1"/>
    </source>
</evidence>
<protein>
    <submittedName>
        <fullName evidence="3">Reverse transcriptase</fullName>
    </submittedName>
</protein>
<dbReference type="Proteomes" id="UP000272942">
    <property type="component" value="Unassembled WGS sequence"/>
</dbReference>
<accession>A0A183AZX9</accession>
<gene>
    <name evidence="1" type="ORF">ECPE_LOCUS12513</name>
</gene>
<sequence length="90" mass="10116">MLSHNVSLNRSANFYSLPHSGAVVIDVIDVMVVKRLQNLRLKVSNHLGDLKIVVGLRTSMKTLALIRCAEEKIELDHRVILGADYFNLCE</sequence>
<name>A0A183AZX9_9TREM</name>
<reference evidence="1 2" key="2">
    <citation type="submission" date="2018-11" db="EMBL/GenBank/DDBJ databases">
        <authorList>
            <consortium name="Pathogen Informatics"/>
        </authorList>
    </citation>
    <scope>NUCLEOTIDE SEQUENCE [LARGE SCALE GENOMIC DNA]</scope>
    <source>
        <strain evidence="1 2">Egypt</strain>
    </source>
</reference>
<dbReference type="WBParaSite" id="ECPE_0001255001-mRNA-1">
    <property type="protein sequence ID" value="ECPE_0001255001-mRNA-1"/>
    <property type="gene ID" value="ECPE_0001255001"/>
</dbReference>